<protein>
    <recommendedName>
        <fullName evidence="3">Transcription initiation factor TFIIIB</fullName>
    </recommendedName>
</protein>
<reference evidence="1 2" key="1">
    <citation type="submission" date="2009-02" db="EMBL/GenBank/DDBJ databases">
        <title>Sequencing of the draft genome and assembly of Dethiobacter alkaliphilus AHT 1.</title>
        <authorList>
            <consortium name="US DOE Joint Genome Institute (JGI-PGF)"/>
            <person name="Lucas S."/>
            <person name="Copeland A."/>
            <person name="Lapidus A."/>
            <person name="Glavina del Rio T."/>
            <person name="Dalin E."/>
            <person name="Tice H."/>
            <person name="Bruce D."/>
            <person name="Goodwin L."/>
            <person name="Pitluck S."/>
            <person name="Larimer F."/>
            <person name="Land M.L."/>
            <person name="Hauser L."/>
            <person name="Muyzer G."/>
        </authorList>
    </citation>
    <scope>NUCLEOTIDE SEQUENCE [LARGE SCALE GENOMIC DNA]</scope>
    <source>
        <strain evidence="1 2">AHT 1</strain>
    </source>
</reference>
<name>C0GKY1_DETAL</name>
<gene>
    <name evidence="1" type="ORF">DealDRAFT_3140</name>
</gene>
<dbReference type="OrthoDB" id="47713at2"/>
<evidence type="ECO:0000313" key="1">
    <source>
        <dbReference type="EMBL" id="EEG76011.1"/>
    </source>
</evidence>
<dbReference type="EMBL" id="ACJM01000030">
    <property type="protein sequence ID" value="EEG76011.1"/>
    <property type="molecule type" value="Genomic_DNA"/>
</dbReference>
<dbReference type="AlphaFoldDB" id="C0GKY1"/>
<keyword evidence="2" id="KW-1185">Reference proteome</keyword>
<evidence type="ECO:0000313" key="2">
    <source>
        <dbReference type="Proteomes" id="UP000006443"/>
    </source>
</evidence>
<sequence length="62" mass="6842">MEQEKRCPECGSTNIGQGKWSGYAALAPMHKLLSLGSEVRAELCTDCGLITAMRVKNPEKFR</sequence>
<dbReference type="Proteomes" id="UP000006443">
    <property type="component" value="Unassembled WGS sequence"/>
</dbReference>
<organism evidence="1 2">
    <name type="scientific">Dethiobacter alkaliphilus AHT 1</name>
    <dbReference type="NCBI Taxonomy" id="555088"/>
    <lineage>
        <taxon>Bacteria</taxon>
        <taxon>Bacillati</taxon>
        <taxon>Bacillota</taxon>
        <taxon>Dethiobacteria</taxon>
        <taxon>Dethiobacterales</taxon>
        <taxon>Dethiobacteraceae</taxon>
        <taxon>Dethiobacter</taxon>
    </lineage>
</organism>
<proteinExistence type="predicted"/>
<dbReference type="STRING" id="555088.DealDRAFT_3140"/>
<evidence type="ECO:0008006" key="3">
    <source>
        <dbReference type="Google" id="ProtNLM"/>
    </source>
</evidence>
<accession>C0GKY1</accession>
<dbReference type="eggNOG" id="ENOG5033FIW">
    <property type="taxonomic scope" value="Bacteria"/>
</dbReference>
<dbReference type="RefSeq" id="WP_008519271.1">
    <property type="nucleotide sequence ID" value="NZ_ACJM01000030.1"/>
</dbReference>
<comment type="caution">
    <text evidence="1">The sequence shown here is derived from an EMBL/GenBank/DDBJ whole genome shotgun (WGS) entry which is preliminary data.</text>
</comment>